<dbReference type="InterPro" id="IPR033593">
    <property type="entry name" value="N-RASSF"/>
</dbReference>
<dbReference type="PANTHER" id="PTHR15286">
    <property type="entry name" value="RAS-ASSOCIATING DOMAIN CONTAINING PROTEIN"/>
    <property type="match status" value="1"/>
</dbReference>
<evidence type="ECO:0000313" key="3">
    <source>
        <dbReference type="Proteomes" id="UP000092461"/>
    </source>
</evidence>
<dbReference type="EnsemblMetazoa" id="LLOJ009355-RA">
    <property type="protein sequence ID" value="LLOJ009355-PA"/>
    <property type="gene ID" value="LLOJ009355"/>
</dbReference>
<name>A0A1B0CWH1_LUTLO</name>
<keyword evidence="1" id="KW-0175">Coiled coil</keyword>
<proteinExistence type="predicted"/>
<dbReference type="SUPFAM" id="SSF54236">
    <property type="entry name" value="Ubiquitin-like"/>
    <property type="match status" value="1"/>
</dbReference>
<keyword evidence="3" id="KW-1185">Reference proteome</keyword>
<dbReference type="CDD" id="cd16123">
    <property type="entry name" value="RA_RASSF7_like"/>
    <property type="match status" value="1"/>
</dbReference>
<accession>A0A1B0CWH1</accession>
<dbReference type="EMBL" id="AJWK01032468">
    <property type="status" value="NOT_ANNOTATED_CDS"/>
    <property type="molecule type" value="Genomic_DNA"/>
</dbReference>
<dbReference type="VEuPathDB" id="VectorBase:LLONM1_008441"/>
<dbReference type="EMBL" id="AJWK01032467">
    <property type="status" value="NOT_ANNOTATED_CDS"/>
    <property type="molecule type" value="Genomic_DNA"/>
</dbReference>
<dbReference type="EMBL" id="AJWK01032466">
    <property type="status" value="NOT_ANNOTATED_CDS"/>
    <property type="molecule type" value="Genomic_DNA"/>
</dbReference>
<evidence type="ECO:0000256" key="1">
    <source>
        <dbReference type="SAM" id="Coils"/>
    </source>
</evidence>
<dbReference type="EMBL" id="AJWK01032465">
    <property type="status" value="NOT_ANNOTATED_CDS"/>
    <property type="molecule type" value="Genomic_DNA"/>
</dbReference>
<reference evidence="2" key="1">
    <citation type="submission" date="2020-05" db="UniProtKB">
        <authorList>
            <consortium name="EnsemblMetazoa"/>
        </authorList>
    </citation>
    <scope>IDENTIFICATION</scope>
    <source>
        <strain evidence="2">Jacobina</strain>
    </source>
</reference>
<organism evidence="2 3">
    <name type="scientific">Lutzomyia longipalpis</name>
    <name type="common">Sand fly</name>
    <dbReference type="NCBI Taxonomy" id="7200"/>
    <lineage>
        <taxon>Eukaryota</taxon>
        <taxon>Metazoa</taxon>
        <taxon>Ecdysozoa</taxon>
        <taxon>Arthropoda</taxon>
        <taxon>Hexapoda</taxon>
        <taxon>Insecta</taxon>
        <taxon>Pterygota</taxon>
        <taxon>Neoptera</taxon>
        <taxon>Endopterygota</taxon>
        <taxon>Diptera</taxon>
        <taxon>Nematocera</taxon>
        <taxon>Psychodoidea</taxon>
        <taxon>Psychodidae</taxon>
        <taxon>Lutzomyia</taxon>
        <taxon>Lutzomyia</taxon>
    </lineage>
</organism>
<dbReference type="Gene3D" id="3.10.20.90">
    <property type="entry name" value="Phosphatidylinositol 3-kinase Catalytic Subunit, Chain A, domain 1"/>
    <property type="match status" value="1"/>
</dbReference>
<dbReference type="VEuPathDB" id="VectorBase:LLOJ009355"/>
<dbReference type="InterPro" id="IPR029071">
    <property type="entry name" value="Ubiquitin-like_domsf"/>
</dbReference>
<evidence type="ECO:0000313" key="2">
    <source>
        <dbReference type="EnsemblMetazoa" id="LLOJ009355-PA"/>
    </source>
</evidence>
<feature type="coiled-coil region" evidence="1">
    <location>
        <begin position="276"/>
        <end position="338"/>
    </location>
</feature>
<protein>
    <submittedName>
        <fullName evidence="2">Uncharacterized protein</fullName>
    </submittedName>
</protein>
<dbReference type="PANTHER" id="PTHR15286:SF15">
    <property type="entry name" value="MERU, ISOFORM A"/>
    <property type="match status" value="1"/>
</dbReference>
<dbReference type="Proteomes" id="UP000092461">
    <property type="component" value="Unassembled WGS sequence"/>
</dbReference>
<dbReference type="AlphaFoldDB" id="A0A1B0CWH1"/>
<sequence length="392" mass="45058">MAPQNSTLLHENVVDSASDLSRYSPILPHGRPQESPLRKKSICTSTTAIQPDSYDEIPIWICGEPRYISGINEATTCQDLIEALIEDELKTTSIDVSVSRDAEDYVITEKWRSVEQPLTSDTLILPLWQAWGAARNEVKFRLKIARKANEETMKKKKKYKRLKKLIGRVLNQGKIIQEHLEAFDEKNQNGKKILMETFLEDTSKALKKIQLKDDCDDMDSGIHSVAQKLEKATKSSSPAKTIRDFAIPPEFKKASLQFDTIRKEILAKMFDLKTLLHREEELIDLLEAKNQQFHRENGIYSDTTPKSRKHVERVQKNLQECTEEIVKAEDELFKTKLEIEETHVIIEDLRSMMVDSDVVSGFGEDQFQKLFMEHAFADNINEFCDKNDTIVV</sequence>